<dbReference type="Pfam" id="PF00588">
    <property type="entry name" value="SpoU_methylase"/>
    <property type="match status" value="1"/>
</dbReference>
<dbReference type="Gene3D" id="3.30.1330.30">
    <property type="match status" value="1"/>
</dbReference>
<dbReference type="InterPro" id="IPR001537">
    <property type="entry name" value="SpoU_MeTrfase"/>
</dbReference>
<organism evidence="4 5">
    <name type="scientific">Candidatus Methylomirabilis limnetica</name>
    <dbReference type="NCBI Taxonomy" id="2033718"/>
    <lineage>
        <taxon>Bacteria</taxon>
        <taxon>Candidatus Methylomirabilota</taxon>
        <taxon>Candidatus Methylomirabilia</taxon>
        <taxon>Candidatus Methylomirabilales</taxon>
        <taxon>Candidatus Methylomirabilaceae</taxon>
        <taxon>Candidatus Methylomirabilis</taxon>
    </lineage>
</organism>
<dbReference type="Pfam" id="PF08032">
    <property type="entry name" value="SpoU_sub_bind"/>
    <property type="match status" value="1"/>
</dbReference>
<name>A0A2T4TXC0_9BACT</name>
<protein>
    <submittedName>
        <fullName evidence="4">23S rRNA (Guanosine(2251)-2'-O)-methyltransferase RlmB</fullName>
    </submittedName>
</protein>
<dbReference type="InterPro" id="IPR029026">
    <property type="entry name" value="tRNA_m1G_MTases_N"/>
</dbReference>
<gene>
    <name evidence="4" type="ORF">CLG94_08185</name>
</gene>
<comment type="caution">
    <text evidence="4">The sequence shown here is derived from an EMBL/GenBank/DDBJ whole genome shotgun (WGS) entry which is preliminary data.</text>
</comment>
<dbReference type="SUPFAM" id="SSF75217">
    <property type="entry name" value="alpha/beta knot"/>
    <property type="match status" value="1"/>
</dbReference>
<dbReference type="Gene3D" id="3.40.1280.10">
    <property type="match status" value="1"/>
</dbReference>
<dbReference type="GO" id="GO:0032259">
    <property type="term" value="P:methylation"/>
    <property type="evidence" value="ECO:0007669"/>
    <property type="project" value="UniProtKB-KW"/>
</dbReference>
<feature type="domain" description="RNA 2-O ribose methyltransferase substrate binding" evidence="3">
    <location>
        <begin position="5"/>
        <end position="81"/>
    </location>
</feature>
<accession>A0A2T4TXC0</accession>
<dbReference type="PANTHER" id="PTHR46429:SF1">
    <property type="entry name" value="23S RRNA (GUANOSINE-2'-O-)-METHYLTRANSFERASE RLMB"/>
    <property type="match status" value="1"/>
</dbReference>
<dbReference type="InterPro" id="IPR004441">
    <property type="entry name" value="rRNA_MeTrfase_TrmH"/>
</dbReference>
<dbReference type="SUPFAM" id="SSF55315">
    <property type="entry name" value="L30e-like"/>
    <property type="match status" value="1"/>
</dbReference>
<sequence>MTEHILVGPHAVLEALRAGRRHIDRIYLARERYDPRIVEIVKRARDLGVPSTQEKQERLDELAKGVTHQGVLAVVSEVGYDDPFALVTRIKAATPLPLLLLLDGVQDPQNLGAIIRTAEAAGADGLFISKHRAVGITPAVAKASAGAVEHLPVARVAGLPAFLTWLKDQGVWILGADPSAVRSIHEIDFGTSMGVVIGGEHRGLTVLVRQRCDLLARIPTYGRVDSLNAAAAAAVFLFEIRRQHSIMKQPSANGQETAIVSQKSPQ</sequence>
<keyword evidence="1 4" id="KW-0489">Methyltransferase</keyword>
<evidence type="ECO:0000313" key="4">
    <source>
        <dbReference type="EMBL" id="PTL35727.1"/>
    </source>
</evidence>
<evidence type="ECO:0000256" key="2">
    <source>
        <dbReference type="ARBA" id="ARBA00022679"/>
    </source>
</evidence>
<dbReference type="InterPro" id="IPR029028">
    <property type="entry name" value="Alpha/beta_knot_MTases"/>
</dbReference>
<dbReference type="OrthoDB" id="9785673at2"/>
<dbReference type="GO" id="GO:0005829">
    <property type="term" value="C:cytosol"/>
    <property type="evidence" value="ECO:0007669"/>
    <property type="project" value="TreeGrafter"/>
</dbReference>
<dbReference type="GO" id="GO:0003723">
    <property type="term" value="F:RNA binding"/>
    <property type="evidence" value="ECO:0007669"/>
    <property type="project" value="InterPro"/>
</dbReference>
<evidence type="ECO:0000313" key="5">
    <source>
        <dbReference type="Proteomes" id="UP000241436"/>
    </source>
</evidence>
<dbReference type="NCBIfam" id="TIGR00186">
    <property type="entry name" value="rRNA_methyl_3"/>
    <property type="match status" value="1"/>
</dbReference>
<dbReference type="GO" id="GO:0008173">
    <property type="term" value="F:RNA methyltransferase activity"/>
    <property type="evidence" value="ECO:0007669"/>
    <property type="project" value="InterPro"/>
</dbReference>
<evidence type="ECO:0000259" key="3">
    <source>
        <dbReference type="SMART" id="SM00967"/>
    </source>
</evidence>
<dbReference type="InterPro" id="IPR029064">
    <property type="entry name" value="Ribosomal_eL30-like_sf"/>
</dbReference>
<reference evidence="5" key="2">
    <citation type="journal article" date="2018" name="Environ. Microbiol.">
        <title>Bloom of a denitrifying methanotroph, 'Candidatus Methylomirabilis limnetica', in a deep stratified lake.</title>
        <authorList>
            <person name="Graf J.S."/>
            <person name="Mayr M.J."/>
            <person name="Marchant H.K."/>
            <person name="Tienken D."/>
            <person name="Hach P.F."/>
            <person name="Brand A."/>
            <person name="Schubert C.J."/>
            <person name="Kuypers M.M."/>
            <person name="Milucka J."/>
        </authorList>
    </citation>
    <scope>NUCLEOTIDE SEQUENCE [LARGE SCALE GENOMIC DNA]</scope>
    <source>
        <strain evidence="5">Zug</strain>
    </source>
</reference>
<keyword evidence="5" id="KW-1185">Reference proteome</keyword>
<dbReference type="RefSeq" id="WP_107562489.1">
    <property type="nucleotide sequence ID" value="NZ_NVQC01000022.1"/>
</dbReference>
<dbReference type="CDD" id="cd18103">
    <property type="entry name" value="SpoU-like_RlmB"/>
    <property type="match status" value="1"/>
</dbReference>
<dbReference type="EMBL" id="NVQC01000022">
    <property type="protein sequence ID" value="PTL35727.1"/>
    <property type="molecule type" value="Genomic_DNA"/>
</dbReference>
<dbReference type="GO" id="GO:0006396">
    <property type="term" value="P:RNA processing"/>
    <property type="evidence" value="ECO:0007669"/>
    <property type="project" value="InterPro"/>
</dbReference>
<dbReference type="SMART" id="SM00967">
    <property type="entry name" value="SpoU_sub_bind"/>
    <property type="match status" value="1"/>
</dbReference>
<proteinExistence type="predicted"/>
<dbReference type="AlphaFoldDB" id="A0A2T4TXC0"/>
<evidence type="ECO:0000256" key="1">
    <source>
        <dbReference type="ARBA" id="ARBA00022603"/>
    </source>
</evidence>
<keyword evidence="2 4" id="KW-0808">Transferase</keyword>
<dbReference type="InterPro" id="IPR013123">
    <property type="entry name" value="SpoU_subst-bd"/>
</dbReference>
<dbReference type="Proteomes" id="UP000241436">
    <property type="component" value="Unassembled WGS sequence"/>
</dbReference>
<reference evidence="4 5" key="1">
    <citation type="submission" date="2017-09" db="EMBL/GenBank/DDBJ databases">
        <title>Bloom of a denitrifying methanotroph, Candidatus Methylomirabilis limnetica, in a deep stratified lake.</title>
        <authorList>
            <person name="Graf J.S."/>
            <person name="Marchant H.K."/>
            <person name="Tienken D."/>
            <person name="Hach P.F."/>
            <person name="Brand A."/>
            <person name="Schubert C.J."/>
            <person name="Kuypers M.M."/>
            <person name="Milucka J."/>
        </authorList>
    </citation>
    <scope>NUCLEOTIDE SEQUENCE [LARGE SCALE GENOMIC DNA]</scope>
    <source>
        <strain evidence="4 5">Zug</strain>
    </source>
</reference>
<dbReference type="PANTHER" id="PTHR46429">
    <property type="entry name" value="23S RRNA (GUANOSINE-2'-O-)-METHYLTRANSFERASE RLMB"/>
    <property type="match status" value="1"/>
</dbReference>